<feature type="region of interest" description="Disordered" evidence="3">
    <location>
        <begin position="561"/>
        <end position="623"/>
    </location>
</feature>
<feature type="compositionally biased region" description="Low complexity" evidence="3">
    <location>
        <begin position="102"/>
        <end position="121"/>
    </location>
</feature>
<feature type="region of interest" description="Disordered" evidence="3">
    <location>
        <begin position="845"/>
        <end position="869"/>
    </location>
</feature>
<dbReference type="InterPro" id="IPR012677">
    <property type="entry name" value="Nucleotide-bd_a/b_plait_sf"/>
</dbReference>
<feature type="region of interest" description="Disordered" evidence="3">
    <location>
        <begin position="94"/>
        <end position="394"/>
    </location>
</feature>
<feature type="compositionally biased region" description="Low complexity" evidence="3">
    <location>
        <begin position="232"/>
        <end position="246"/>
    </location>
</feature>
<keyword evidence="1" id="KW-0677">Repeat</keyword>
<dbReference type="CDD" id="cd12254">
    <property type="entry name" value="RRM_hnRNPH_ESRPs_RBM12_like"/>
    <property type="match status" value="1"/>
</dbReference>
<feature type="compositionally biased region" description="Basic and acidic residues" evidence="3">
    <location>
        <begin position="564"/>
        <end position="584"/>
    </location>
</feature>
<dbReference type="InterPro" id="IPR035979">
    <property type="entry name" value="RBD_domain_sf"/>
</dbReference>
<dbReference type="KEGG" id="crq:GCK72_002308"/>
<name>A0A6A5HS11_CAERE</name>
<feature type="domain" description="RRM" evidence="4">
    <location>
        <begin position="4"/>
        <end position="72"/>
    </location>
</feature>
<feature type="region of interest" description="Disordered" evidence="3">
    <location>
        <begin position="721"/>
        <end position="743"/>
    </location>
</feature>
<feature type="compositionally biased region" description="Polar residues" evidence="3">
    <location>
        <begin position="316"/>
        <end position="328"/>
    </location>
</feature>
<dbReference type="SUPFAM" id="SSF54928">
    <property type="entry name" value="RNA-binding domain, RBD"/>
    <property type="match status" value="3"/>
</dbReference>
<dbReference type="AlphaFoldDB" id="A0A6A5HS11"/>
<reference evidence="5 6" key="1">
    <citation type="submission" date="2019-12" db="EMBL/GenBank/DDBJ databases">
        <title>Chromosome-level assembly of the Caenorhabditis remanei genome.</title>
        <authorList>
            <person name="Teterina A.A."/>
            <person name="Willis J.H."/>
            <person name="Phillips P.C."/>
        </authorList>
    </citation>
    <scope>NUCLEOTIDE SEQUENCE [LARGE SCALE GENOMIC DNA]</scope>
    <source>
        <strain evidence="5 6">PX506</strain>
        <tissue evidence="5">Whole organism</tissue>
    </source>
</reference>
<organism evidence="5 6">
    <name type="scientific">Caenorhabditis remanei</name>
    <name type="common">Caenorhabditis vulgaris</name>
    <dbReference type="NCBI Taxonomy" id="31234"/>
    <lineage>
        <taxon>Eukaryota</taxon>
        <taxon>Metazoa</taxon>
        <taxon>Ecdysozoa</taxon>
        <taxon>Nematoda</taxon>
        <taxon>Chromadorea</taxon>
        <taxon>Rhabditida</taxon>
        <taxon>Rhabditina</taxon>
        <taxon>Rhabditomorpha</taxon>
        <taxon>Rhabditoidea</taxon>
        <taxon>Rhabditidae</taxon>
        <taxon>Peloderinae</taxon>
        <taxon>Caenorhabditis</taxon>
    </lineage>
</organism>
<dbReference type="RefSeq" id="XP_003104715.2">
    <property type="nucleotide sequence ID" value="XM_003104667.2"/>
</dbReference>
<feature type="domain" description="RRM" evidence="4">
    <location>
        <begin position="899"/>
        <end position="972"/>
    </location>
</feature>
<accession>A0A6A5HS11</accession>
<dbReference type="InterPro" id="IPR050666">
    <property type="entry name" value="ESRP"/>
</dbReference>
<keyword evidence="2" id="KW-0694">RNA-binding</keyword>
<dbReference type="GeneID" id="9809303"/>
<dbReference type="SMART" id="SM00360">
    <property type="entry name" value="RRM"/>
    <property type="match status" value="2"/>
</dbReference>
<proteinExistence type="predicted"/>
<dbReference type="Pfam" id="PF00076">
    <property type="entry name" value="RRM_1"/>
    <property type="match status" value="1"/>
</dbReference>
<feature type="compositionally biased region" description="Polar residues" evidence="3">
    <location>
        <begin position="177"/>
        <end position="209"/>
    </location>
</feature>
<dbReference type="EMBL" id="WUAV01000001">
    <property type="protein sequence ID" value="KAF1770489.1"/>
    <property type="molecule type" value="Genomic_DNA"/>
</dbReference>
<dbReference type="GO" id="GO:0003723">
    <property type="term" value="F:RNA binding"/>
    <property type="evidence" value="ECO:0007669"/>
    <property type="project" value="UniProtKB-KW"/>
</dbReference>
<evidence type="ECO:0000259" key="4">
    <source>
        <dbReference type="SMART" id="SM00360"/>
    </source>
</evidence>
<dbReference type="CDD" id="cd12510">
    <property type="entry name" value="RRM1_RBM12_like"/>
    <property type="match status" value="1"/>
</dbReference>
<comment type="caution">
    <text evidence="5">The sequence shown here is derived from an EMBL/GenBank/DDBJ whole genome shotgun (WGS) entry which is preliminary data.</text>
</comment>
<sequence length="974" mass="107948">MSVIIRLKNLPITAAASDVRTFFSGLKIPDGAVHIIGGDEGEVFVGFASDEDARIAMTRDRSLIHGAEIRLLLSSKSEQNSVITARKNGTYASPESYEEYVPTAPSQPSAPQAPQSWNSQPAPNPYAATSGYEASYPPQNSNAARSNFNNQNNYGSRADMPQLQSPGKPKETFGYGYNNSYKNTHQQQGPPSHNVNQRFGSNPSSSNPTEPLKSRPTPPVQYQQNQAHQEPPHQNGPHQNGPNQNQRFSNYGIKGGNHSGNRTNNFHEPGNEAVPGGDSWRDNTYNQPPRNDFKQGYKGDYNSEYREDFKKDSKSDFNGSNKFNQQLPPRNGPSFDGNPQSNNRFPPQNGRKTLMPTPQVPFQNAPPAFSSPPQQQGNAVHPGNKPFQNGPPPVMNQQRNIPPIFPNNAAPPMQNNMNRGPPANINRLPPVPFQNPIGAQAPSVPAFSQAPVIPVINKPATVGNPLEKFYIELTRIPTDLLRPAALEAFIRPTLPLTLSSVKTVFGPGGIHMHTIIRLDSIADYATMMRRNGEQGIKITQSDKKSFDSAIDGAPIPIAVSSVITEKRDDDDSKKLKRSRWETDSPQRSPRRSPPRRNIRDRSRSRSPPRRRRRSRSPRRLDEHTDPTRWCIQVTNVPFRMKEEELLEWFAEKVRPAKLVRTFYSDGNASDRWVAEFSSESLMRRSFSIRTLCVGRTLKLSYIDNEKADEILKIEDVYGEERRHKNEEARMQQEEAEKSNPPSFFNAPPISRPPISNPIQRPVMLQNPAVAPNGHNGPPLNGMNGSIAPAFNGQSQPVRGGFIPRGNGFPPPARGAMMQRGGHGGNQGFHKNGGNNFNAQEPQGSFGNQGPDSFRGGHRGGFRGGRGRGGFNGAFRGEEIQPSRNEFMELVKSIGPRGTVLTCNGFPKDVTLEDVVDFFIDYEPDRNSIRIRRGEDGVMTGECMLACMSPENARRASVDLDGQKLRNSPITVRVL</sequence>
<feature type="compositionally biased region" description="Polar residues" evidence="3">
    <location>
        <begin position="337"/>
        <end position="346"/>
    </location>
</feature>
<evidence type="ECO:0000313" key="5">
    <source>
        <dbReference type="EMBL" id="KAF1770489.1"/>
    </source>
</evidence>
<feature type="compositionally biased region" description="Basic residues" evidence="3">
    <location>
        <begin position="604"/>
        <end position="617"/>
    </location>
</feature>
<feature type="compositionally biased region" description="Low complexity" evidence="3">
    <location>
        <begin position="361"/>
        <end position="376"/>
    </location>
</feature>
<evidence type="ECO:0000256" key="2">
    <source>
        <dbReference type="ARBA" id="ARBA00022884"/>
    </source>
</evidence>
<dbReference type="Proteomes" id="UP000483820">
    <property type="component" value="Chromosome I"/>
</dbReference>
<gene>
    <name evidence="5" type="ORF">GCK72_002308</name>
</gene>
<dbReference type="InterPro" id="IPR000504">
    <property type="entry name" value="RRM_dom"/>
</dbReference>
<evidence type="ECO:0000313" key="6">
    <source>
        <dbReference type="Proteomes" id="UP000483820"/>
    </source>
</evidence>
<dbReference type="CTD" id="9809303"/>
<evidence type="ECO:0000256" key="3">
    <source>
        <dbReference type="SAM" id="MobiDB-lite"/>
    </source>
</evidence>
<evidence type="ECO:0000256" key="1">
    <source>
        <dbReference type="ARBA" id="ARBA00022737"/>
    </source>
</evidence>
<feature type="compositionally biased region" description="Basic and acidic residues" evidence="3">
    <location>
        <begin position="721"/>
        <end position="737"/>
    </location>
</feature>
<feature type="compositionally biased region" description="Basic and acidic residues" evidence="3">
    <location>
        <begin position="291"/>
        <end position="315"/>
    </location>
</feature>
<dbReference type="Gene3D" id="3.30.70.330">
    <property type="match status" value="2"/>
</dbReference>
<feature type="compositionally biased region" description="Low complexity" evidence="3">
    <location>
        <begin position="139"/>
        <end position="153"/>
    </location>
</feature>
<protein>
    <recommendedName>
        <fullName evidence="4">RRM domain-containing protein</fullName>
    </recommendedName>
</protein>
<dbReference type="PANTHER" id="PTHR13976">
    <property type="entry name" value="HETEROGENEOUS NUCLEAR RIBONUCLEOPROTEIN-RELATED"/>
    <property type="match status" value="1"/>
</dbReference>